<dbReference type="Proteomes" id="UP001216674">
    <property type="component" value="Unassembled WGS sequence"/>
</dbReference>
<dbReference type="InterPro" id="IPR001789">
    <property type="entry name" value="Sig_transdc_resp-reg_receiver"/>
</dbReference>
<proteinExistence type="predicted"/>
<dbReference type="SMART" id="SM00448">
    <property type="entry name" value="REC"/>
    <property type="match status" value="1"/>
</dbReference>
<evidence type="ECO:0000256" key="2">
    <source>
        <dbReference type="ARBA" id="ARBA00023125"/>
    </source>
</evidence>
<dbReference type="InterPro" id="IPR000792">
    <property type="entry name" value="Tscrpt_reg_LuxR_C"/>
</dbReference>
<dbReference type="InterPro" id="IPR036388">
    <property type="entry name" value="WH-like_DNA-bd_sf"/>
</dbReference>
<dbReference type="SUPFAM" id="SSF52172">
    <property type="entry name" value="CheY-like"/>
    <property type="match status" value="1"/>
</dbReference>
<keyword evidence="1" id="KW-0805">Transcription regulation</keyword>
<reference evidence="7 8" key="1">
    <citation type="submission" date="2023-03" db="EMBL/GenBank/DDBJ databases">
        <title>Draft assemblies of triclosan tolerant bacteria isolated from returned activated sludge.</title>
        <authorList>
            <person name="Van Hamelsveld S."/>
        </authorList>
    </citation>
    <scope>NUCLEOTIDE SEQUENCE [LARGE SCALE GENOMIC DNA]</scope>
    <source>
        <strain evidence="7 8">GW210010_S58</strain>
    </source>
</reference>
<dbReference type="PANTHER" id="PTHR44688">
    <property type="entry name" value="DNA-BINDING TRANSCRIPTIONAL ACTIVATOR DEVR_DOSR"/>
    <property type="match status" value="1"/>
</dbReference>
<dbReference type="SMART" id="SM00421">
    <property type="entry name" value="HTH_LUXR"/>
    <property type="match status" value="1"/>
</dbReference>
<keyword evidence="4" id="KW-0597">Phosphoprotein</keyword>
<dbReference type="PROSITE" id="PS50043">
    <property type="entry name" value="HTH_LUXR_2"/>
    <property type="match status" value="1"/>
</dbReference>
<dbReference type="PRINTS" id="PR00038">
    <property type="entry name" value="HTHLUXR"/>
</dbReference>
<feature type="domain" description="HTH luxR-type" evidence="5">
    <location>
        <begin position="137"/>
        <end position="202"/>
    </location>
</feature>
<dbReference type="PANTHER" id="PTHR44688:SF16">
    <property type="entry name" value="DNA-BINDING TRANSCRIPTIONAL ACTIVATOR DEVR_DOSR"/>
    <property type="match status" value="1"/>
</dbReference>
<dbReference type="Gene3D" id="1.10.10.10">
    <property type="entry name" value="Winged helix-like DNA-binding domain superfamily/Winged helix DNA-binding domain"/>
    <property type="match status" value="1"/>
</dbReference>
<protein>
    <submittedName>
        <fullName evidence="7">Response regulator</fullName>
    </submittedName>
</protein>
<evidence type="ECO:0000256" key="4">
    <source>
        <dbReference type="PROSITE-ProRule" id="PRU00169"/>
    </source>
</evidence>
<accession>A0ABT6AR98</accession>
<dbReference type="Pfam" id="PF00196">
    <property type="entry name" value="GerE"/>
    <property type="match status" value="1"/>
</dbReference>
<evidence type="ECO:0000259" key="6">
    <source>
        <dbReference type="PROSITE" id="PS50110"/>
    </source>
</evidence>
<keyword evidence="8" id="KW-1185">Reference proteome</keyword>
<dbReference type="PROSITE" id="PS50110">
    <property type="entry name" value="RESPONSE_REGULATORY"/>
    <property type="match status" value="1"/>
</dbReference>
<feature type="domain" description="Response regulatory" evidence="6">
    <location>
        <begin position="8"/>
        <end position="121"/>
    </location>
</feature>
<dbReference type="EMBL" id="JARJLM010000328">
    <property type="protein sequence ID" value="MDF3835148.1"/>
    <property type="molecule type" value="Genomic_DNA"/>
</dbReference>
<keyword evidence="3" id="KW-0804">Transcription</keyword>
<name>A0ABT6AR98_9BURK</name>
<evidence type="ECO:0000256" key="1">
    <source>
        <dbReference type="ARBA" id="ARBA00023015"/>
    </source>
</evidence>
<evidence type="ECO:0000259" key="5">
    <source>
        <dbReference type="PROSITE" id="PS50043"/>
    </source>
</evidence>
<feature type="modified residue" description="4-aspartylphosphate" evidence="4">
    <location>
        <position position="56"/>
    </location>
</feature>
<dbReference type="CDD" id="cd17537">
    <property type="entry name" value="REC_FixJ"/>
    <property type="match status" value="1"/>
</dbReference>
<dbReference type="Gene3D" id="3.40.50.2300">
    <property type="match status" value="1"/>
</dbReference>
<organism evidence="7 8">
    <name type="scientific">Cupriavidus basilensis</name>
    <dbReference type="NCBI Taxonomy" id="68895"/>
    <lineage>
        <taxon>Bacteria</taxon>
        <taxon>Pseudomonadati</taxon>
        <taxon>Pseudomonadota</taxon>
        <taxon>Betaproteobacteria</taxon>
        <taxon>Burkholderiales</taxon>
        <taxon>Burkholderiaceae</taxon>
        <taxon>Cupriavidus</taxon>
    </lineage>
</organism>
<dbReference type="InterPro" id="IPR011006">
    <property type="entry name" value="CheY-like_superfamily"/>
</dbReference>
<evidence type="ECO:0000313" key="7">
    <source>
        <dbReference type="EMBL" id="MDF3835148.1"/>
    </source>
</evidence>
<dbReference type="RefSeq" id="WP_276266025.1">
    <property type="nucleotide sequence ID" value="NZ_JARJLM010000328.1"/>
</dbReference>
<dbReference type="CDD" id="cd06170">
    <property type="entry name" value="LuxR_C_like"/>
    <property type="match status" value="1"/>
</dbReference>
<keyword evidence="2" id="KW-0238">DNA-binding</keyword>
<sequence>MDRDAIPCLHLVDDDPRFRSALARLLRTMGYNVREYECAESFLAAPPGGAGCVLLDIRMPGISGLELQAEMARRGMILPIVFLTGHGDIPMSVQALRAGAEDFLTKPVKRSALQVAVERALEREVRQRAVADARRLREERLSQLSPREREVAQLLSAGLLNKQVAYQLGTTERTVKAHRAKVMDKLGIHSVAELVRLMEDPTRPAS</sequence>
<gene>
    <name evidence="7" type="ORF">P3W85_19595</name>
</gene>
<evidence type="ECO:0000313" key="8">
    <source>
        <dbReference type="Proteomes" id="UP001216674"/>
    </source>
</evidence>
<evidence type="ECO:0000256" key="3">
    <source>
        <dbReference type="ARBA" id="ARBA00023163"/>
    </source>
</evidence>
<dbReference type="Pfam" id="PF00072">
    <property type="entry name" value="Response_reg"/>
    <property type="match status" value="1"/>
</dbReference>
<comment type="caution">
    <text evidence="7">The sequence shown here is derived from an EMBL/GenBank/DDBJ whole genome shotgun (WGS) entry which is preliminary data.</text>
</comment>